<dbReference type="EMBL" id="CP045652">
    <property type="protein sequence ID" value="QGA26054.1"/>
    <property type="molecule type" value="Genomic_DNA"/>
</dbReference>
<evidence type="ECO:0000259" key="1">
    <source>
        <dbReference type="Pfam" id="PF01408"/>
    </source>
</evidence>
<name>A0A5Q0Q9U6_9SPHI</name>
<evidence type="ECO:0000259" key="2">
    <source>
        <dbReference type="Pfam" id="PF19051"/>
    </source>
</evidence>
<dbReference type="GO" id="GO:0000166">
    <property type="term" value="F:nucleotide binding"/>
    <property type="evidence" value="ECO:0007669"/>
    <property type="project" value="InterPro"/>
</dbReference>
<dbReference type="InterPro" id="IPR043906">
    <property type="entry name" value="Gfo/Idh/MocA_OxRdtase_bact_C"/>
</dbReference>
<dbReference type="AlphaFoldDB" id="A0A5Q0Q9U6"/>
<accession>A0A5Q0Q9U6</accession>
<dbReference type="PANTHER" id="PTHR43818:SF5">
    <property type="entry name" value="OXIDOREDUCTASE FAMILY PROTEIN"/>
    <property type="match status" value="1"/>
</dbReference>
<reference evidence="3 4" key="1">
    <citation type="submission" date="2019-10" db="EMBL/GenBank/DDBJ databases">
        <authorList>
            <person name="Dong K."/>
        </authorList>
    </citation>
    <scope>NUCLEOTIDE SEQUENCE [LARGE SCALE GENOMIC DNA]</scope>
    <source>
        <strain evidence="4">dk4302</strain>
    </source>
</reference>
<gene>
    <name evidence="3" type="ORF">GFH32_06855</name>
</gene>
<dbReference type="RefSeq" id="WP_153510531.1">
    <property type="nucleotide sequence ID" value="NZ_CP045652.1"/>
</dbReference>
<dbReference type="Pfam" id="PF19051">
    <property type="entry name" value="GFO_IDH_MocA_C2"/>
    <property type="match status" value="1"/>
</dbReference>
<dbReference type="Gene3D" id="3.30.360.10">
    <property type="entry name" value="Dihydrodipicolinate Reductase, domain 2"/>
    <property type="match status" value="1"/>
</dbReference>
<dbReference type="InterPro" id="IPR050463">
    <property type="entry name" value="Gfo/Idh/MocA_oxidrdct_glycsds"/>
</dbReference>
<feature type="domain" description="Gfo/Idh/MocA-like oxidoreductase bacterial type C-terminal" evidence="2">
    <location>
        <begin position="203"/>
        <end position="421"/>
    </location>
</feature>
<dbReference type="SUPFAM" id="SSF55347">
    <property type="entry name" value="Glyceraldehyde-3-phosphate dehydrogenase-like, C-terminal domain"/>
    <property type="match status" value="1"/>
</dbReference>
<sequence length="425" mass="48157">MNRRKFISSAALGAAAFTILPRHVLGGNGFLAPSDRINLGYIGVGKQVGTLLNGLMGLPETMIMAAADVDSTKLNRFLTNANKKNAEKSGHQVQGYKDYRELLERKDIDAVVIASPDHWHALHVVHAAKAGKDIYCEKPLALTIDEGRSMVDAVRKYKRVLQTGSMQRSYYNFRQAADLIRNGYIGEIKEVNVSVGVPVKECDLPWLEAPAHLDWDMWIGPSLYRGYHPVLSPLLDAKEWAMWRLYHGFGGGYITDWGAHMFDIVQWALDMDHSGPVSFTPPSQADASEGLYYTYKNGVKVHHKSWGKFNAIQFIGSEGKIEVSREFLNSDKENLPKLQIPEKDRKVYYSENHYKDFVDAIKKRSKPICDVEIGHRTATVCNAINIAYQLQKPLKWDPKKEQFDNAYANNLKSRPYRGAWDYKDF</sequence>
<dbReference type="Gene3D" id="3.40.50.720">
    <property type="entry name" value="NAD(P)-binding Rossmann-like Domain"/>
    <property type="match status" value="1"/>
</dbReference>
<organism evidence="3 4">
    <name type="scientific">Sphingobacterium zhuxiongii</name>
    <dbReference type="NCBI Taxonomy" id="2662364"/>
    <lineage>
        <taxon>Bacteria</taxon>
        <taxon>Pseudomonadati</taxon>
        <taxon>Bacteroidota</taxon>
        <taxon>Sphingobacteriia</taxon>
        <taxon>Sphingobacteriales</taxon>
        <taxon>Sphingobacteriaceae</taxon>
        <taxon>Sphingobacterium</taxon>
    </lineage>
</organism>
<dbReference type="Proteomes" id="UP000326921">
    <property type="component" value="Chromosome"/>
</dbReference>
<evidence type="ECO:0000313" key="3">
    <source>
        <dbReference type="EMBL" id="QGA26054.1"/>
    </source>
</evidence>
<proteinExistence type="predicted"/>
<evidence type="ECO:0000313" key="4">
    <source>
        <dbReference type="Proteomes" id="UP000326921"/>
    </source>
</evidence>
<dbReference type="SUPFAM" id="SSF51735">
    <property type="entry name" value="NAD(P)-binding Rossmann-fold domains"/>
    <property type="match status" value="1"/>
</dbReference>
<protein>
    <submittedName>
        <fullName evidence="3">Gfo/Idh/MocA family oxidoreductase</fullName>
    </submittedName>
</protein>
<dbReference type="Pfam" id="PF01408">
    <property type="entry name" value="GFO_IDH_MocA"/>
    <property type="match status" value="1"/>
</dbReference>
<feature type="domain" description="Gfo/Idh/MocA-like oxidoreductase N-terminal" evidence="1">
    <location>
        <begin position="38"/>
        <end position="164"/>
    </location>
</feature>
<dbReference type="InterPro" id="IPR000683">
    <property type="entry name" value="Gfo/Idh/MocA-like_OxRdtase_N"/>
</dbReference>
<keyword evidence="4" id="KW-1185">Reference proteome</keyword>
<dbReference type="InterPro" id="IPR036291">
    <property type="entry name" value="NAD(P)-bd_dom_sf"/>
</dbReference>
<dbReference type="KEGG" id="sphe:GFH32_06855"/>
<dbReference type="PANTHER" id="PTHR43818">
    <property type="entry name" value="BCDNA.GH03377"/>
    <property type="match status" value="1"/>
</dbReference>